<dbReference type="Gene3D" id="3.40.50.2000">
    <property type="entry name" value="Glycogen Phosphorylase B"/>
    <property type="match status" value="2"/>
</dbReference>
<dbReference type="GO" id="GO:0008194">
    <property type="term" value="F:UDP-glycosyltransferase activity"/>
    <property type="evidence" value="ECO:0007669"/>
    <property type="project" value="InterPro"/>
</dbReference>
<evidence type="ECO:0000313" key="2">
    <source>
        <dbReference type="EMBL" id="CAF1813743.1"/>
    </source>
</evidence>
<proteinExistence type="predicted"/>
<dbReference type="Pfam" id="PF00201">
    <property type="entry name" value="UDPGT"/>
    <property type="match status" value="1"/>
</dbReference>
<dbReference type="PANTHER" id="PTHR48045">
    <property type="entry name" value="UDP-GLYCOSYLTRANSFERASE 72B1"/>
    <property type="match status" value="1"/>
</dbReference>
<organism evidence="2">
    <name type="scientific">Brassica napus</name>
    <name type="common">Rape</name>
    <dbReference type="NCBI Taxonomy" id="3708"/>
    <lineage>
        <taxon>Eukaryota</taxon>
        <taxon>Viridiplantae</taxon>
        <taxon>Streptophyta</taxon>
        <taxon>Embryophyta</taxon>
        <taxon>Tracheophyta</taxon>
        <taxon>Spermatophyta</taxon>
        <taxon>Magnoliopsida</taxon>
        <taxon>eudicotyledons</taxon>
        <taxon>Gunneridae</taxon>
        <taxon>Pentapetalae</taxon>
        <taxon>rosids</taxon>
        <taxon>malvids</taxon>
        <taxon>Brassicales</taxon>
        <taxon>Brassicaceae</taxon>
        <taxon>Brassiceae</taxon>
        <taxon>Brassica</taxon>
    </lineage>
</organism>
<dbReference type="InterPro" id="IPR002213">
    <property type="entry name" value="UDP_glucos_trans"/>
</dbReference>
<protein>
    <submittedName>
        <fullName evidence="2">(rape) hypothetical protein</fullName>
    </submittedName>
</protein>
<accession>A0A816JR45</accession>
<dbReference type="AlphaFoldDB" id="A0A816JR45"/>
<dbReference type="PANTHER" id="PTHR48045:SF30">
    <property type="entry name" value="UDP-GLYCOSYLTRANSFERASE 76H1-LIKE"/>
    <property type="match status" value="1"/>
</dbReference>
<evidence type="ECO:0000256" key="1">
    <source>
        <dbReference type="ARBA" id="ARBA00022679"/>
    </source>
</evidence>
<keyword evidence="1" id="KW-0808">Transferase</keyword>
<reference evidence="2" key="1">
    <citation type="submission" date="2021-01" db="EMBL/GenBank/DDBJ databases">
        <authorList>
            <consortium name="Genoscope - CEA"/>
            <person name="William W."/>
        </authorList>
    </citation>
    <scope>NUCLEOTIDE SEQUENCE</scope>
</reference>
<gene>
    <name evidence="2" type="ORF">DARMORV10_C04P11140.1</name>
</gene>
<dbReference type="EMBL" id="HG994368">
    <property type="protein sequence ID" value="CAF1813743.1"/>
    <property type="molecule type" value="Genomic_DNA"/>
</dbReference>
<dbReference type="SUPFAM" id="SSF53756">
    <property type="entry name" value="UDP-Glycosyltransferase/glycogen phosphorylase"/>
    <property type="match status" value="1"/>
</dbReference>
<sequence length="156" mass="17878">MKSVQFFSENGYIVKRAQQIEVLRHPAVGGLWSHCGWNSTLESIVKGVPLIYRPFQSEWKVNAAYIVISVWETWIQLESEVERGKVKRAVKRLIVDEEGAEMRERALVLKEKFNASLTSGGSSYLALDEFVKYLKTKVEMLKTIDHIELYGSTLIL</sequence>
<dbReference type="Proteomes" id="UP001295469">
    <property type="component" value="Chromosome C04"/>
</dbReference>
<name>A0A816JR45_BRANA</name>